<accession>A0A8J2VEP2</accession>
<evidence type="ECO:0000313" key="3">
    <source>
        <dbReference type="Proteomes" id="UP000625210"/>
    </source>
</evidence>
<organism evidence="2 3">
    <name type="scientific">Marinithermofilum abyssi</name>
    <dbReference type="NCBI Taxonomy" id="1571185"/>
    <lineage>
        <taxon>Bacteria</taxon>
        <taxon>Bacillati</taxon>
        <taxon>Bacillota</taxon>
        <taxon>Bacilli</taxon>
        <taxon>Bacillales</taxon>
        <taxon>Thermoactinomycetaceae</taxon>
        <taxon>Marinithermofilum</taxon>
    </lineage>
</organism>
<dbReference type="Pfam" id="PF10620">
    <property type="entry name" value="MdcG"/>
    <property type="match status" value="1"/>
</dbReference>
<evidence type="ECO:0000313" key="2">
    <source>
        <dbReference type="EMBL" id="GGE12602.1"/>
    </source>
</evidence>
<dbReference type="InterPro" id="IPR017557">
    <property type="entry name" value="Holo-ACP_synthase"/>
</dbReference>
<dbReference type="Proteomes" id="UP000625210">
    <property type="component" value="Unassembled WGS sequence"/>
</dbReference>
<dbReference type="InterPro" id="IPR049180">
    <property type="entry name" value="MdcG_C"/>
</dbReference>
<dbReference type="NCBIfam" id="TIGR03135">
    <property type="entry name" value="malonate_mdcG"/>
    <property type="match status" value="1"/>
</dbReference>
<reference evidence="2" key="2">
    <citation type="submission" date="2020-09" db="EMBL/GenBank/DDBJ databases">
        <authorList>
            <person name="Sun Q."/>
            <person name="Zhou Y."/>
        </authorList>
    </citation>
    <scope>NUCLEOTIDE SEQUENCE</scope>
    <source>
        <strain evidence="2">CGMCC 1.15179</strain>
    </source>
</reference>
<reference evidence="2" key="1">
    <citation type="journal article" date="2014" name="Int. J. Syst. Evol. Microbiol.">
        <title>Complete genome sequence of Corynebacterium casei LMG S-19264T (=DSM 44701T), isolated from a smear-ripened cheese.</title>
        <authorList>
            <consortium name="US DOE Joint Genome Institute (JGI-PGF)"/>
            <person name="Walter F."/>
            <person name="Albersmeier A."/>
            <person name="Kalinowski J."/>
            <person name="Ruckert C."/>
        </authorList>
    </citation>
    <scope>NUCLEOTIDE SEQUENCE</scope>
    <source>
        <strain evidence="2">CGMCC 1.15179</strain>
    </source>
</reference>
<protein>
    <recommendedName>
        <fullName evidence="1">Phosphoribosyl-dephospho-CoA transferase MdcG C-terminal domain-containing protein</fullName>
    </recommendedName>
</protein>
<evidence type="ECO:0000259" key="1">
    <source>
        <dbReference type="Pfam" id="PF10620"/>
    </source>
</evidence>
<name>A0A8J2VEP2_9BACL</name>
<feature type="domain" description="Phosphoribosyl-dephospho-CoA transferase MdcG C-terminal" evidence="1">
    <location>
        <begin position="46"/>
        <end position="157"/>
    </location>
</feature>
<proteinExistence type="predicted"/>
<sequence>MVPAGVRGRTRDLRFAAYIPTHAIVERITPEQLAAKKIWRTCPRTRQIGALGVLESVDELLTARGLTWGPTGSVGFELASGVPTATATSDLDLVIRVTNHLSVEMARQLVQAFTRLPVRVDGQLETPGGAVSLAEYARGEPPVLFRTRTGPRLVNTPWMEMGGI</sequence>
<keyword evidence="3" id="KW-1185">Reference proteome</keyword>
<comment type="caution">
    <text evidence="2">The sequence shown here is derived from an EMBL/GenBank/DDBJ whole genome shotgun (WGS) entry which is preliminary data.</text>
</comment>
<gene>
    <name evidence="2" type="ORF">GCM10011571_12520</name>
</gene>
<dbReference type="NCBIfam" id="NF002332">
    <property type="entry name" value="PRK01293.1"/>
    <property type="match status" value="1"/>
</dbReference>
<dbReference type="AlphaFoldDB" id="A0A8J2VEP2"/>
<dbReference type="EMBL" id="BMHQ01000003">
    <property type="protein sequence ID" value="GGE12602.1"/>
    <property type="molecule type" value="Genomic_DNA"/>
</dbReference>
<dbReference type="GO" id="GO:0016779">
    <property type="term" value="F:nucleotidyltransferase activity"/>
    <property type="evidence" value="ECO:0007669"/>
    <property type="project" value="InterPro"/>
</dbReference>